<comment type="caution">
    <text evidence="1">The sequence shown here is derived from an EMBL/GenBank/DDBJ whole genome shotgun (WGS) entry which is preliminary data.</text>
</comment>
<keyword evidence="2" id="KW-1185">Reference proteome</keyword>
<dbReference type="EMBL" id="SMRP01000007">
    <property type="protein sequence ID" value="TDG22809.1"/>
    <property type="molecule type" value="Genomic_DNA"/>
</dbReference>
<evidence type="ECO:0008006" key="3">
    <source>
        <dbReference type="Google" id="ProtNLM"/>
    </source>
</evidence>
<reference evidence="1 2" key="1">
    <citation type="submission" date="2019-03" db="EMBL/GenBank/DDBJ databases">
        <title>Paraburkholderia sp. 4M-K11, isolated from subtropical forest soil.</title>
        <authorList>
            <person name="Gao Z.-H."/>
            <person name="Qiu L.-H."/>
        </authorList>
    </citation>
    <scope>NUCLEOTIDE SEQUENCE [LARGE SCALE GENOMIC DNA]</scope>
    <source>
        <strain evidence="1 2">4M-K11</strain>
    </source>
</reference>
<evidence type="ECO:0000313" key="1">
    <source>
        <dbReference type="EMBL" id="TDG22809.1"/>
    </source>
</evidence>
<dbReference type="Proteomes" id="UP000295722">
    <property type="component" value="Unassembled WGS sequence"/>
</dbReference>
<evidence type="ECO:0000313" key="2">
    <source>
        <dbReference type="Proteomes" id="UP000295722"/>
    </source>
</evidence>
<gene>
    <name evidence="1" type="ORF">EYW47_16475</name>
</gene>
<accession>A0A4R5M8I4</accession>
<dbReference type="AlphaFoldDB" id="A0A4R5M8I4"/>
<dbReference type="OrthoDB" id="9056773at2"/>
<organism evidence="1 2">
    <name type="scientific">Paraburkholderia silviterrae</name>
    <dbReference type="NCBI Taxonomy" id="2528715"/>
    <lineage>
        <taxon>Bacteria</taxon>
        <taxon>Pseudomonadati</taxon>
        <taxon>Pseudomonadota</taxon>
        <taxon>Betaproteobacteria</taxon>
        <taxon>Burkholderiales</taxon>
        <taxon>Burkholderiaceae</taxon>
        <taxon>Paraburkholderia</taxon>
    </lineage>
</organism>
<name>A0A4R5M8I4_9BURK</name>
<sequence>MALRIQLQRGIVASAEQRRREVSRGTVMLELEQYYQTPPRAPFQLEPRASGTWERQRLTSYVQELAITSLIKPHALRDHYGPFPFGVRFREGAVDPSKAPNINGAADCARNWVSVVSELVGRTDIEGLTLLPFADFVRFGGGAHLHPRRMWCRRCLQDDVASGQLPYERLLWSLRQVVVCPLHENPLDCTCPHCGRSQTNELVRDCLPGHCGYCQHFLGEESTSSVVESEGVSSEYQLWVARDFGNLLDMDGGQIEHASHENVRLMTRLGIAKACRGRPQVFSENLRFGCETVKNWLGGWRRMSLTVISSLSWIYGVPMRAWLLGQVDAWDRCCVRELPLDIHRDSDFRARSYWYDWDAARTRLLAKLESNEPPSGVIDAANMEHMTVETFRNRLPDVYRLVRDAAAERRKSSSETATCRLRERIRGCIEQLIQEGLPPTRTRVATRLGRGLFPKGEVIYWEEIRRFNG</sequence>
<proteinExistence type="predicted"/>
<protein>
    <recommendedName>
        <fullName evidence="3">TniQ protein</fullName>
    </recommendedName>
</protein>